<evidence type="ECO:0000256" key="1">
    <source>
        <dbReference type="ARBA" id="ARBA00005820"/>
    </source>
</evidence>
<keyword evidence="8" id="KW-1185">Reference proteome</keyword>
<evidence type="ECO:0000256" key="3">
    <source>
        <dbReference type="ARBA" id="ARBA00023125"/>
    </source>
</evidence>
<dbReference type="EMBL" id="WLYK01000005">
    <property type="protein sequence ID" value="MTD14837.1"/>
    <property type="molecule type" value="Genomic_DNA"/>
</dbReference>
<dbReference type="SMART" id="SM01043">
    <property type="entry name" value="BTAD"/>
    <property type="match status" value="1"/>
</dbReference>
<dbReference type="Pfam" id="PF03704">
    <property type="entry name" value="BTAD"/>
    <property type="match status" value="1"/>
</dbReference>
<feature type="domain" description="OmpR/PhoB-type" evidence="6">
    <location>
        <begin position="1"/>
        <end position="100"/>
    </location>
</feature>
<dbReference type="SUPFAM" id="SSF48452">
    <property type="entry name" value="TPR-like"/>
    <property type="match status" value="1"/>
</dbReference>
<dbReference type="InterPro" id="IPR011990">
    <property type="entry name" value="TPR-like_helical_dom_sf"/>
</dbReference>
<dbReference type="SUPFAM" id="SSF46894">
    <property type="entry name" value="C-terminal effector domain of the bipartite response regulators"/>
    <property type="match status" value="1"/>
</dbReference>
<name>A0A7K1FL10_9ACTN</name>
<dbReference type="PANTHER" id="PTHR35807">
    <property type="entry name" value="TRANSCRIPTIONAL REGULATOR REDD-RELATED"/>
    <property type="match status" value="1"/>
</dbReference>
<protein>
    <submittedName>
        <fullName evidence="7">SARP family transcriptional regulator</fullName>
    </submittedName>
</protein>
<keyword evidence="2" id="KW-0805">Transcription regulation</keyword>
<feature type="DNA-binding region" description="OmpR/PhoB-type" evidence="5">
    <location>
        <begin position="1"/>
        <end position="100"/>
    </location>
</feature>
<dbReference type="GO" id="GO:0006355">
    <property type="term" value="P:regulation of DNA-templated transcription"/>
    <property type="evidence" value="ECO:0007669"/>
    <property type="project" value="InterPro"/>
</dbReference>
<gene>
    <name evidence="7" type="ORF">GIS00_12885</name>
</gene>
<dbReference type="GO" id="GO:0000160">
    <property type="term" value="P:phosphorelay signal transduction system"/>
    <property type="evidence" value="ECO:0007669"/>
    <property type="project" value="InterPro"/>
</dbReference>
<sequence>MTPVVGVLGPVIAQDATGADIDLRGPRHRELLALLVAAGGRAVSSTTLVDELWPADPPDGAVAAVRTFVAALRRALEPDRAPRTAPVVLVTEGGGYALRLPTADVDAWAVEAALGGIGNDPQEVVARLPAVLRRWRGPAYAGFDHSARLSAERRRLSELRADAVQQLARARLDTGDVSGAIRDLDPFVDENPWRETGWRLLATALYRADRRGDALAVLDRARHRLADELGLDPGPEIDALYTDILQRAAHLKPTPADRAFDRAAESLRSAGGRSRWEGTLGLLRTLAVTGADGLAAAREQRWTAIETATATGDPVLAARVIGGFDVPGAWTTSDDPDLARRIATAAMQALDGLGDRHPALRARLLATAAIELRGVPGPRGPEAATRAESLARELQDPALLAFALSGRYLQSYGRAGLARERDEIGAELVTLAARHDLPNHHVLGHLVRMQALTALGDPGAAGQHADEADRLGSEHERPLVRLFTDGFRIVAAVPDRPVARSQQSFRELAARLELTGMPGVSRGLLALQLVSLSLAHGLPVEASVGELDPGPYRPWITPHLLLAQGQPDSAAAALAHLPDPDPGLPLEVLWCLAAAAADIVGDTVLLARARTALAPAAAEIAAGSGLVTAGPVARYLR</sequence>
<dbReference type="SMART" id="SM00862">
    <property type="entry name" value="Trans_reg_C"/>
    <property type="match status" value="1"/>
</dbReference>
<dbReference type="InterPro" id="IPR001867">
    <property type="entry name" value="OmpR/PhoB-type_DNA-bd"/>
</dbReference>
<dbReference type="Pfam" id="PF00486">
    <property type="entry name" value="Trans_reg_C"/>
    <property type="match status" value="1"/>
</dbReference>
<evidence type="ECO:0000259" key="6">
    <source>
        <dbReference type="PROSITE" id="PS51755"/>
    </source>
</evidence>
<dbReference type="Gene3D" id="1.25.40.10">
    <property type="entry name" value="Tetratricopeptide repeat domain"/>
    <property type="match status" value="1"/>
</dbReference>
<reference evidence="7 8" key="1">
    <citation type="submission" date="2019-11" db="EMBL/GenBank/DDBJ databases">
        <authorList>
            <person name="Jiang L.-Q."/>
        </authorList>
    </citation>
    <scope>NUCLEOTIDE SEQUENCE [LARGE SCALE GENOMIC DNA]</scope>
    <source>
        <strain evidence="7 8">YIM 132087</strain>
    </source>
</reference>
<evidence type="ECO:0000313" key="7">
    <source>
        <dbReference type="EMBL" id="MTD14837.1"/>
    </source>
</evidence>
<proteinExistence type="inferred from homology"/>
<dbReference type="PANTHER" id="PTHR35807:SF1">
    <property type="entry name" value="TRANSCRIPTIONAL REGULATOR REDD"/>
    <property type="match status" value="1"/>
</dbReference>
<dbReference type="AlphaFoldDB" id="A0A7K1FL10"/>
<evidence type="ECO:0000256" key="5">
    <source>
        <dbReference type="PROSITE-ProRule" id="PRU01091"/>
    </source>
</evidence>
<dbReference type="CDD" id="cd15831">
    <property type="entry name" value="BTAD"/>
    <property type="match status" value="1"/>
</dbReference>
<dbReference type="GO" id="GO:0003677">
    <property type="term" value="F:DNA binding"/>
    <property type="evidence" value="ECO:0007669"/>
    <property type="project" value="UniProtKB-UniRule"/>
</dbReference>
<dbReference type="InterPro" id="IPR005158">
    <property type="entry name" value="BTAD"/>
</dbReference>
<comment type="similarity">
    <text evidence="1">Belongs to the AfsR/DnrI/RedD regulatory family.</text>
</comment>
<organism evidence="7 8">
    <name type="scientific">Nakamurella alba</name>
    <dbReference type="NCBI Taxonomy" id="2665158"/>
    <lineage>
        <taxon>Bacteria</taxon>
        <taxon>Bacillati</taxon>
        <taxon>Actinomycetota</taxon>
        <taxon>Actinomycetes</taxon>
        <taxon>Nakamurellales</taxon>
        <taxon>Nakamurellaceae</taxon>
        <taxon>Nakamurella</taxon>
    </lineage>
</organism>
<evidence type="ECO:0000256" key="2">
    <source>
        <dbReference type="ARBA" id="ARBA00023015"/>
    </source>
</evidence>
<accession>A0A7K1FL10</accession>
<dbReference type="InterPro" id="IPR051677">
    <property type="entry name" value="AfsR-DnrI-RedD_regulator"/>
</dbReference>
<evidence type="ECO:0000256" key="4">
    <source>
        <dbReference type="ARBA" id="ARBA00023163"/>
    </source>
</evidence>
<dbReference type="RefSeq" id="WP_322097911.1">
    <property type="nucleotide sequence ID" value="NZ_WLYK01000005.1"/>
</dbReference>
<keyword evidence="4" id="KW-0804">Transcription</keyword>
<dbReference type="InterPro" id="IPR036388">
    <property type="entry name" value="WH-like_DNA-bd_sf"/>
</dbReference>
<evidence type="ECO:0000313" key="8">
    <source>
        <dbReference type="Proteomes" id="UP000460221"/>
    </source>
</evidence>
<comment type="caution">
    <text evidence="7">The sequence shown here is derived from an EMBL/GenBank/DDBJ whole genome shotgun (WGS) entry which is preliminary data.</text>
</comment>
<keyword evidence="3 5" id="KW-0238">DNA-binding</keyword>
<dbReference type="PROSITE" id="PS51755">
    <property type="entry name" value="OMPR_PHOB"/>
    <property type="match status" value="1"/>
</dbReference>
<dbReference type="InterPro" id="IPR016032">
    <property type="entry name" value="Sig_transdc_resp-reg_C-effctor"/>
</dbReference>
<dbReference type="Gene3D" id="1.10.10.10">
    <property type="entry name" value="Winged helix-like DNA-binding domain superfamily/Winged helix DNA-binding domain"/>
    <property type="match status" value="1"/>
</dbReference>
<dbReference type="Proteomes" id="UP000460221">
    <property type="component" value="Unassembled WGS sequence"/>
</dbReference>